<comment type="caution">
    <text evidence="1">The sequence shown here is derived from an EMBL/GenBank/DDBJ whole genome shotgun (WGS) entry which is preliminary data.</text>
</comment>
<gene>
    <name evidence="1" type="ORF">AU468_00035</name>
</gene>
<dbReference type="AlphaFoldDB" id="A0A2S4K1F6"/>
<reference evidence="2" key="1">
    <citation type="submission" date="2015-12" db="EMBL/GenBank/DDBJ databases">
        <authorList>
            <person name="Lodha T.D."/>
            <person name="Chintalapati S."/>
            <person name="Chintalapati V.R."/>
            <person name="Sravanthi T."/>
        </authorList>
    </citation>
    <scope>NUCLEOTIDE SEQUENCE [LARGE SCALE GENOMIC DNA]</scope>
    <source>
        <strain evidence="2">JC133</strain>
    </source>
</reference>
<evidence type="ECO:0000313" key="1">
    <source>
        <dbReference type="EMBL" id="POR05602.1"/>
    </source>
</evidence>
<proteinExistence type="predicted"/>
<sequence length="71" mass="7720">MLIMNEIIALQSISVQRGKKLAIGNERSPEPKVVGSNPAVFIPLPSVCVPFQRFRMQSGSAQDRPASVTIL</sequence>
<keyword evidence="2" id="KW-1185">Reference proteome</keyword>
<accession>A0A2S4K1F6</accession>
<evidence type="ECO:0000313" key="2">
    <source>
        <dbReference type="Proteomes" id="UP000237350"/>
    </source>
</evidence>
<protein>
    <submittedName>
        <fullName evidence="1">Uncharacterized protein</fullName>
    </submittedName>
</protein>
<organism evidence="1 2">
    <name type="scientific">Alkalispirochaeta sphaeroplastigenens</name>
    <dbReference type="NCBI Taxonomy" id="1187066"/>
    <lineage>
        <taxon>Bacteria</taxon>
        <taxon>Pseudomonadati</taxon>
        <taxon>Spirochaetota</taxon>
        <taxon>Spirochaetia</taxon>
        <taxon>Spirochaetales</taxon>
        <taxon>Spirochaetaceae</taxon>
        <taxon>Alkalispirochaeta</taxon>
    </lineage>
</organism>
<dbReference type="Proteomes" id="UP000237350">
    <property type="component" value="Unassembled WGS sequence"/>
</dbReference>
<name>A0A2S4K1F6_9SPIO</name>
<dbReference type="EMBL" id="LPWH01000001">
    <property type="protein sequence ID" value="POR05602.1"/>
    <property type="molecule type" value="Genomic_DNA"/>
</dbReference>